<dbReference type="AlphaFoldDB" id="A0AAD7N2R8"/>
<protein>
    <submittedName>
        <fullName evidence="1">Uncharacterized protein</fullName>
    </submittedName>
</protein>
<keyword evidence="2" id="KW-1185">Reference proteome</keyword>
<name>A0AAD7N2R8_9AGAR</name>
<evidence type="ECO:0000313" key="2">
    <source>
        <dbReference type="Proteomes" id="UP001215598"/>
    </source>
</evidence>
<dbReference type="EMBL" id="JARKIB010000092">
    <property type="protein sequence ID" value="KAJ7743208.1"/>
    <property type="molecule type" value="Genomic_DNA"/>
</dbReference>
<comment type="caution">
    <text evidence="1">The sequence shown here is derived from an EMBL/GenBank/DDBJ whole genome shotgun (WGS) entry which is preliminary data.</text>
</comment>
<reference evidence="1" key="1">
    <citation type="submission" date="2023-03" db="EMBL/GenBank/DDBJ databases">
        <title>Massive genome expansion in bonnet fungi (Mycena s.s.) driven by repeated elements and novel gene families across ecological guilds.</title>
        <authorList>
            <consortium name="Lawrence Berkeley National Laboratory"/>
            <person name="Harder C.B."/>
            <person name="Miyauchi S."/>
            <person name="Viragh M."/>
            <person name="Kuo A."/>
            <person name="Thoen E."/>
            <person name="Andreopoulos B."/>
            <person name="Lu D."/>
            <person name="Skrede I."/>
            <person name="Drula E."/>
            <person name="Henrissat B."/>
            <person name="Morin E."/>
            <person name="Kohler A."/>
            <person name="Barry K."/>
            <person name="LaButti K."/>
            <person name="Morin E."/>
            <person name="Salamov A."/>
            <person name="Lipzen A."/>
            <person name="Mereny Z."/>
            <person name="Hegedus B."/>
            <person name="Baldrian P."/>
            <person name="Stursova M."/>
            <person name="Weitz H."/>
            <person name="Taylor A."/>
            <person name="Grigoriev I.V."/>
            <person name="Nagy L.G."/>
            <person name="Martin F."/>
            <person name="Kauserud H."/>
        </authorList>
    </citation>
    <scope>NUCLEOTIDE SEQUENCE</scope>
    <source>
        <strain evidence="1">CBHHK182m</strain>
    </source>
</reference>
<accession>A0AAD7N2R8</accession>
<proteinExistence type="predicted"/>
<evidence type="ECO:0000313" key="1">
    <source>
        <dbReference type="EMBL" id="KAJ7743208.1"/>
    </source>
</evidence>
<organism evidence="1 2">
    <name type="scientific">Mycena metata</name>
    <dbReference type="NCBI Taxonomy" id="1033252"/>
    <lineage>
        <taxon>Eukaryota</taxon>
        <taxon>Fungi</taxon>
        <taxon>Dikarya</taxon>
        <taxon>Basidiomycota</taxon>
        <taxon>Agaricomycotina</taxon>
        <taxon>Agaricomycetes</taxon>
        <taxon>Agaricomycetidae</taxon>
        <taxon>Agaricales</taxon>
        <taxon>Marasmiineae</taxon>
        <taxon>Mycenaceae</taxon>
        <taxon>Mycena</taxon>
    </lineage>
</organism>
<gene>
    <name evidence="1" type="ORF">B0H16DRAFT_1463846</name>
</gene>
<sequence length="128" mass="14085">MPLHTQLALQSPRQHSGTWVFLHIIHAALHFKFAASEPDVACCATLRSFKNPISYIGHGGGCGQGATAVFPKSKTSWYVYRFQEDRLGGLKSSNEAGGRQLNEVIAVIQDSTHLERKKTFKELGSGRC</sequence>
<dbReference type="Proteomes" id="UP001215598">
    <property type="component" value="Unassembled WGS sequence"/>
</dbReference>